<dbReference type="EMBL" id="JBJUIK010000006">
    <property type="protein sequence ID" value="KAL3525067.1"/>
    <property type="molecule type" value="Genomic_DNA"/>
</dbReference>
<reference evidence="2 3" key="1">
    <citation type="submission" date="2024-11" db="EMBL/GenBank/DDBJ databases">
        <title>A near-complete genome assembly of Cinchona calisaya.</title>
        <authorList>
            <person name="Lian D.C."/>
            <person name="Zhao X.W."/>
            <person name="Wei L."/>
        </authorList>
    </citation>
    <scope>NUCLEOTIDE SEQUENCE [LARGE SCALE GENOMIC DNA]</scope>
    <source>
        <tissue evidence="2">Nenye</tissue>
    </source>
</reference>
<dbReference type="AlphaFoldDB" id="A0ABD3A2Q0"/>
<proteinExistence type="predicted"/>
<accession>A0ABD3A2Q0</accession>
<dbReference type="Proteomes" id="UP001630127">
    <property type="component" value="Unassembled WGS sequence"/>
</dbReference>
<protein>
    <submittedName>
        <fullName evidence="2">Uncharacterized protein</fullName>
    </submittedName>
</protein>
<evidence type="ECO:0000313" key="2">
    <source>
        <dbReference type="EMBL" id="KAL3525067.1"/>
    </source>
</evidence>
<name>A0ABD3A2Q0_9GENT</name>
<feature type="region of interest" description="Disordered" evidence="1">
    <location>
        <begin position="134"/>
        <end position="173"/>
    </location>
</feature>
<keyword evidence="3" id="KW-1185">Reference proteome</keyword>
<comment type="caution">
    <text evidence="2">The sequence shown here is derived from an EMBL/GenBank/DDBJ whole genome shotgun (WGS) entry which is preliminary data.</text>
</comment>
<evidence type="ECO:0000256" key="1">
    <source>
        <dbReference type="SAM" id="MobiDB-lite"/>
    </source>
</evidence>
<gene>
    <name evidence="2" type="ORF">ACH5RR_013439</name>
</gene>
<sequence>MGNDTLVLEFIANTQKLTGTVVQVRKRLVNFSREIINDYYQILIIAESVTLRTGPKKSPEKPITGPWIRLTLQKHERHPNYVFCRPRIGVDLRSLAVYHSSSLHALNRKLDILAHQLHHVQPLNMATCPSESNAPSLRFGLPDDDEFGPRSKESENEYADNVDGDGVGPSGHS</sequence>
<evidence type="ECO:0000313" key="3">
    <source>
        <dbReference type="Proteomes" id="UP001630127"/>
    </source>
</evidence>
<organism evidence="2 3">
    <name type="scientific">Cinchona calisaya</name>
    <dbReference type="NCBI Taxonomy" id="153742"/>
    <lineage>
        <taxon>Eukaryota</taxon>
        <taxon>Viridiplantae</taxon>
        <taxon>Streptophyta</taxon>
        <taxon>Embryophyta</taxon>
        <taxon>Tracheophyta</taxon>
        <taxon>Spermatophyta</taxon>
        <taxon>Magnoliopsida</taxon>
        <taxon>eudicotyledons</taxon>
        <taxon>Gunneridae</taxon>
        <taxon>Pentapetalae</taxon>
        <taxon>asterids</taxon>
        <taxon>lamiids</taxon>
        <taxon>Gentianales</taxon>
        <taxon>Rubiaceae</taxon>
        <taxon>Cinchonoideae</taxon>
        <taxon>Cinchoneae</taxon>
        <taxon>Cinchona</taxon>
    </lineage>
</organism>